<dbReference type="GO" id="GO:0000779">
    <property type="term" value="C:condensed chromosome, centromeric region"/>
    <property type="evidence" value="ECO:0007669"/>
    <property type="project" value="TreeGrafter"/>
</dbReference>
<protein>
    <submittedName>
        <fullName evidence="1">802_t:CDS:1</fullName>
    </submittedName>
</protein>
<reference evidence="1" key="1">
    <citation type="submission" date="2021-06" db="EMBL/GenBank/DDBJ databases">
        <authorList>
            <person name="Kallberg Y."/>
            <person name="Tangrot J."/>
            <person name="Rosling A."/>
        </authorList>
    </citation>
    <scope>NUCLEOTIDE SEQUENCE</scope>
    <source>
        <strain evidence="1">CL551</strain>
    </source>
</reference>
<name>A0A9N9F2H2_9GLOM</name>
<dbReference type="GO" id="GO:0000796">
    <property type="term" value="C:condensin complex"/>
    <property type="evidence" value="ECO:0007669"/>
    <property type="project" value="TreeGrafter"/>
</dbReference>
<comment type="caution">
    <text evidence="1">The sequence shown here is derived from an EMBL/GenBank/DDBJ whole genome shotgun (WGS) entry which is preliminary data.</text>
</comment>
<dbReference type="GO" id="GO:0042393">
    <property type="term" value="F:histone binding"/>
    <property type="evidence" value="ECO:0007669"/>
    <property type="project" value="TreeGrafter"/>
</dbReference>
<dbReference type="EMBL" id="CAJVPV010001679">
    <property type="protein sequence ID" value="CAG8504693.1"/>
    <property type="molecule type" value="Genomic_DNA"/>
</dbReference>
<gene>
    <name evidence="1" type="ORF">AMORRO_LOCUS3426</name>
</gene>
<organism evidence="1 2">
    <name type="scientific">Acaulospora morrowiae</name>
    <dbReference type="NCBI Taxonomy" id="94023"/>
    <lineage>
        <taxon>Eukaryota</taxon>
        <taxon>Fungi</taxon>
        <taxon>Fungi incertae sedis</taxon>
        <taxon>Mucoromycota</taxon>
        <taxon>Glomeromycotina</taxon>
        <taxon>Glomeromycetes</taxon>
        <taxon>Diversisporales</taxon>
        <taxon>Acaulosporaceae</taxon>
        <taxon>Acaulospora</taxon>
    </lineage>
</organism>
<proteinExistence type="predicted"/>
<dbReference type="InterPro" id="IPR026971">
    <property type="entry name" value="CND1/NCAPD3"/>
</dbReference>
<evidence type="ECO:0000313" key="1">
    <source>
        <dbReference type="EMBL" id="CAG8504693.1"/>
    </source>
</evidence>
<dbReference type="AlphaFoldDB" id="A0A9N9F2H2"/>
<dbReference type="GO" id="GO:0010032">
    <property type="term" value="P:meiotic chromosome condensation"/>
    <property type="evidence" value="ECO:0007669"/>
    <property type="project" value="TreeGrafter"/>
</dbReference>
<accession>A0A9N9F2H2</accession>
<keyword evidence="2" id="KW-1185">Reference proteome</keyword>
<sequence length="290" mass="33786">EERLKNIEEELKVLQPPQEIVDMGAGREAFTELEDRSDIQDMDIDMLGEEVEETLQTSLHMELTRLQITRHYYTDAVRFIHQIYTAIPMLCQLLVFMIKSEVLEAIDFFVTAYTYKMEFAREGLKKILHLIWTKDNNNKRKGIQKRLIESYRKLHAFWNKTKALHQHFSLTFNATLAELTSLEQLLTVSKKEILKTQRHGAIIVLSMLAKAKMEIVQEKIDLLLKIGLGSFEKADFSLAKYTCIVLQCLDGSKTKVKGSLNNDSIQLPMSHQIFHRLKQMIEIQTTLQEW</sequence>
<dbReference type="Proteomes" id="UP000789342">
    <property type="component" value="Unassembled WGS sequence"/>
</dbReference>
<feature type="non-terminal residue" evidence="1">
    <location>
        <position position="1"/>
    </location>
</feature>
<dbReference type="PANTHER" id="PTHR14222:SF2">
    <property type="entry name" value="CONDENSIN COMPLEX SUBUNIT 1"/>
    <property type="match status" value="1"/>
</dbReference>
<evidence type="ECO:0000313" key="2">
    <source>
        <dbReference type="Proteomes" id="UP000789342"/>
    </source>
</evidence>
<dbReference type="GO" id="GO:0007076">
    <property type="term" value="P:mitotic chromosome condensation"/>
    <property type="evidence" value="ECO:0007669"/>
    <property type="project" value="InterPro"/>
</dbReference>
<dbReference type="PANTHER" id="PTHR14222">
    <property type="entry name" value="CONDENSIN"/>
    <property type="match status" value="1"/>
</dbReference>
<dbReference type="OrthoDB" id="436262at2759"/>